<dbReference type="GO" id="GO:0016779">
    <property type="term" value="F:nucleotidyltransferase activity"/>
    <property type="evidence" value="ECO:0007669"/>
    <property type="project" value="UniProtKB-KW"/>
</dbReference>
<dbReference type="InterPro" id="IPR010415">
    <property type="entry name" value="LpxI_C"/>
</dbReference>
<dbReference type="Pfam" id="PF06230">
    <property type="entry name" value="LpxI_C"/>
    <property type="match status" value="1"/>
</dbReference>
<dbReference type="STRING" id="195105.CN97_00530"/>
<dbReference type="OrthoDB" id="9789836at2"/>
<keyword evidence="2" id="KW-1185">Reference proteome</keyword>
<dbReference type="Proteomes" id="UP000028826">
    <property type="component" value="Unassembled WGS sequence"/>
</dbReference>
<dbReference type="PANTHER" id="PTHR39962">
    <property type="entry name" value="BLL4848 PROTEIN"/>
    <property type="match status" value="1"/>
</dbReference>
<keyword evidence="1" id="KW-0548">Nucleotidyltransferase</keyword>
<dbReference type="Gene3D" id="3.40.50.20">
    <property type="match status" value="1"/>
</dbReference>
<dbReference type="AlphaFoldDB" id="A0A086Y0B3"/>
<accession>A0A086Y0B3</accession>
<comment type="caution">
    <text evidence="1">The sequence shown here is derived from an EMBL/GenBank/DDBJ whole genome shotgun (WGS) entry which is preliminary data.</text>
</comment>
<evidence type="ECO:0000313" key="2">
    <source>
        <dbReference type="Proteomes" id="UP000028826"/>
    </source>
</evidence>
<organism evidence="1 2">
    <name type="scientific">Haematobacter massiliensis</name>
    <dbReference type="NCBI Taxonomy" id="195105"/>
    <lineage>
        <taxon>Bacteria</taxon>
        <taxon>Pseudomonadati</taxon>
        <taxon>Pseudomonadota</taxon>
        <taxon>Alphaproteobacteria</taxon>
        <taxon>Rhodobacterales</taxon>
        <taxon>Paracoccaceae</taxon>
        <taxon>Haematobacter</taxon>
    </lineage>
</organism>
<dbReference type="eggNOG" id="COG3494">
    <property type="taxonomic scope" value="Bacteria"/>
</dbReference>
<dbReference type="EMBL" id="JGYG01000010">
    <property type="protein sequence ID" value="KFI27713.1"/>
    <property type="molecule type" value="Genomic_DNA"/>
</dbReference>
<name>A0A086Y0B3_9RHOB</name>
<dbReference type="RefSeq" id="WP_035712857.1">
    <property type="nucleotide sequence ID" value="NZ_CAMIFG010000094.1"/>
</dbReference>
<gene>
    <name evidence="1" type="ORF">CN97_00530</name>
</gene>
<dbReference type="PANTHER" id="PTHR39962:SF1">
    <property type="entry name" value="LPXI FAMILY PROTEIN"/>
    <property type="match status" value="1"/>
</dbReference>
<sequence length="272" mass="28733">MSRVAIIAGTGRLPALLADTLEAREAEFVLAGLPGVSVEGRAVEPFRFERLVPFMDRLHELDVDRLIFAGGLRRPKLEPDQFDSRTMQLIPRVAAAMQGGDDTILREVLAIFEEDGFRVVGADEIAPELVPEAGVLTAARPSQGDERDVVRAAEIVRAIGAADVGQGAVVAQGLCLAAESLPGTDAMLDWVAGMQGLRPDPGGARGVLYKAPKPGQERRMDLPAIGPRTVEKAVAAGLAGVAFEAGGVLLVDRAEMVSIADAAGLFLWARQP</sequence>
<reference evidence="1 2" key="1">
    <citation type="submission" date="2014-03" db="EMBL/GenBank/DDBJ databases">
        <title>Genome of Haematobacter massiliensis CCUG 47968.</title>
        <authorList>
            <person name="Wang D."/>
            <person name="Wang G."/>
        </authorList>
    </citation>
    <scope>NUCLEOTIDE SEQUENCE [LARGE SCALE GENOMIC DNA]</scope>
    <source>
        <strain evidence="1 2">CCUG 47968</strain>
    </source>
</reference>
<protein>
    <submittedName>
        <fullName evidence="1">Phosphatidate cytidylyltransferase</fullName>
    </submittedName>
</protein>
<proteinExistence type="predicted"/>
<dbReference type="Pfam" id="PF17930">
    <property type="entry name" value="LpxI_N"/>
    <property type="match status" value="1"/>
</dbReference>
<dbReference type="InterPro" id="IPR041255">
    <property type="entry name" value="LpxI_N"/>
</dbReference>
<dbReference type="InterPro" id="IPR053174">
    <property type="entry name" value="LpxI"/>
</dbReference>
<evidence type="ECO:0000313" key="1">
    <source>
        <dbReference type="EMBL" id="KFI27713.1"/>
    </source>
</evidence>
<dbReference type="Gene3D" id="3.40.140.80">
    <property type="match status" value="1"/>
</dbReference>
<dbReference type="InterPro" id="IPR043167">
    <property type="entry name" value="LpxI_C_sf"/>
</dbReference>
<keyword evidence="1" id="KW-0808">Transferase</keyword>